<evidence type="ECO:0000313" key="3">
    <source>
        <dbReference type="Proteomes" id="UP000233100"/>
    </source>
</evidence>
<dbReference type="PANTHER" id="PTHR46254:SF11">
    <property type="entry name" value="SECRETED PROTEIN"/>
    <property type="match status" value="1"/>
</dbReference>
<proteinExistence type="predicted"/>
<reference evidence="2 3" key="1">
    <citation type="submission" date="2013-03" db="EMBL/GenBank/DDBJ databases">
        <authorList>
            <person name="Warren W."/>
            <person name="Wilson R.K."/>
        </authorList>
    </citation>
    <scope>NUCLEOTIDE SEQUENCE</scope>
</reference>
<sequence>FFFFFSFPRQSLTLLLRLECSGAFLAHCQPLPPRFKRFSCLSLPSSRDHRYVPPRPATFCIFSKEGAPTCWPGWSQTSDLRGSTLTSVTAGNTCVSHCAQPPGFLRFPRKRLPAPLFPSPPQGLSGDEEITCSLGEIEQELPNLPISPACTHPLKLHPHILALTTLRVKFQVRNFSKTKMCGFSEELLSLLKPLLFKVVPSRTSDHRQLTFY</sequence>
<keyword evidence="3" id="KW-1185">Reference proteome</keyword>
<organism evidence="2 3">
    <name type="scientific">Macaca fascicularis</name>
    <name type="common">Crab-eating macaque</name>
    <name type="synonym">Cynomolgus monkey</name>
    <dbReference type="NCBI Taxonomy" id="9541"/>
    <lineage>
        <taxon>Eukaryota</taxon>
        <taxon>Metazoa</taxon>
        <taxon>Chordata</taxon>
        <taxon>Craniata</taxon>
        <taxon>Vertebrata</taxon>
        <taxon>Euteleostomi</taxon>
        <taxon>Mammalia</taxon>
        <taxon>Eutheria</taxon>
        <taxon>Euarchontoglires</taxon>
        <taxon>Primates</taxon>
        <taxon>Haplorrhini</taxon>
        <taxon>Catarrhini</taxon>
        <taxon>Cercopithecidae</taxon>
        <taxon>Cercopithecinae</taxon>
        <taxon>Macaca</taxon>
    </lineage>
</organism>
<evidence type="ECO:0000256" key="1">
    <source>
        <dbReference type="SAM" id="SignalP"/>
    </source>
</evidence>
<keyword evidence="1" id="KW-0732">Signal</keyword>
<dbReference type="Proteomes" id="UP000233100">
    <property type="component" value="Chromosome 14"/>
</dbReference>
<dbReference type="Ensembl" id="ENSMFAT00000073797.1">
    <property type="protein sequence ID" value="ENSMFAP00000059642.1"/>
    <property type="gene ID" value="ENSMFAG00000064140.1"/>
</dbReference>
<reference evidence="2" key="3">
    <citation type="submission" date="2025-09" db="UniProtKB">
        <authorList>
            <consortium name="Ensembl"/>
        </authorList>
    </citation>
    <scope>IDENTIFICATION</scope>
</reference>
<dbReference type="GeneTree" id="ENSGT01130000278772"/>
<feature type="signal peptide" evidence="1">
    <location>
        <begin position="1"/>
        <end position="23"/>
    </location>
</feature>
<reference evidence="2" key="2">
    <citation type="submission" date="2025-08" db="UniProtKB">
        <authorList>
            <consortium name="Ensembl"/>
        </authorList>
    </citation>
    <scope>IDENTIFICATION</scope>
</reference>
<dbReference type="AlphaFoldDB" id="A0A7N9IFH5"/>
<dbReference type="PANTHER" id="PTHR46254">
    <property type="entry name" value="PROTEIN GVQW1-RELATED"/>
    <property type="match status" value="1"/>
</dbReference>
<protein>
    <submittedName>
        <fullName evidence="2">Uncharacterized protein</fullName>
    </submittedName>
</protein>
<name>A0A7N9IFH5_MACFA</name>
<feature type="chain" id="PRO_5031334970" evidence="1">
    <location>
        <begin position="24"/>
        <end position="212"/>
    </location>
</feature>
<accession>A0A7N9IFH5</accession>
<evidence type="ECO:0000313" key="2">
    <source>
        <dbReference type="Ensembl" id="ENSMFAP00000059642.1"/>
    </source>
</evidence>